<dbReference type="SUPFAM" id="SSF52777">
    <property type="entry name" value="CoA-dependent acyltransferases"/>
    <property type="match status" value="2"/>
</dbReference>
<dbReference type="InterPro" id="IPR036188">
    <property type="entry name" value="FAD/NAD-bd_sf"/>
</dbReference>
<sequence>MTTERRRTKALVIGAGIGGLTCAIALRRVGIDVEVYERATELRSVGSGLSVMSNAVSALAGFGIDLGLDKRGQAVESFRYMDRRGRRIRDLPFKEACDRAGAPSYCISRADLQEALLAQAGDCPVHLGATAVGFETVGATVTARFTGGRSASGDILIGADGFHSVVRRHLVGPEPARDSGYLFRLGIVPFPHPCLTTGAVRHYWGRGQRFGLIDIGRGRCYWWAAMSTPDDAPGAGHVKDALRRAYEGWADEVRAVIEATPQPDILTVPSRDRPFLERWGDGPVTLLGDAAHPMLTTLAQGAGMAMEDAVVLARTLAGPTAGDDLVQGLRAYEERRRDRTRAMVAGSRRMSELTQGAGLRRRLFRDAYFRFVPRRVLLRQSAELLTHPDGPATVSGSVRRELSPLERLYWIADRTSPLNVIARARVHGHLPPSLHRRALDTLQLRHPLLRVAITDDGTGAHPAFVPLDGQQIPLRYVHVPPDDPTADSRWQREVNERELVEGMDWRTGPLLRAVVITSAGRDGAEEENVHDLLLTASHIIADGKTCLSLMREWIEQAAQLDRGVLPQAAPRRVLPATDDLLPRRLRGAAGAAEFGAMMRREQRAAQRRPAQRIVPSRRVPFGQRRTRMVHRSLTPAQLDLLVRAARRHGTTVHGALAAAMVTAVARDAGAAAATYFSIGSPVDFRGDLEPAVSPDEVGTYVATVPSRVRYEPGGPLWPMARAISRDLVRRRRRREHLATISLPRWAGPKSLADSESFMRFMDEEGPINLCLSNVGRYEFPDRVGVWRVGDAQFLTGVSVMGAVVATATTSHDQLAWNFSYVDDLVPALRAQRIADDAVHTVLSAIAE</sequence>
<evidence type="ECO:0000256" key="10">
    <source>
        <dbReference type="ARBA" id="ARBA00022827"/>
    </source>
</evidence>
<dbReference type="EMBL" id="BMWH01000008">
    <property type="protein sequence ID" value="GGZ87402.1"/>
    <property type="molecule type" value="Genomic_DNA"/>
</dbReference>
<dbReference type="Gene3D" id="3.30.559.30">
    <property type="entry name" value="Nonribosomal peptide synthetase, condensation domain"/>
    <property type="match status" value="1"/>
</dbReference>
<evidence type="ECO:0000256" key="12">
    <source>
        <dbReference type="ARBA" id="ARBA00023033"/>
    </source>
</evidence>
<evidence type="ECO:0000256" key="2">
    <source>
        <dbReference type="ARBA" id="ARBA00000625"/>
    </source>
</evidence>
<feature type="domain" description="FAD-binding" evidence="17">
    <location>
        <begin position="7"/>
        <end position="345"/>
    </location>
</feature>
<comment type="catalytic activity">
    <reaction evidence="3">
        <text>2 a mycocerosyl-[mycocerosic acid synthase] + a phthiodiolone = a dimycocerosyl phthiodiolone + 2 holo-[mycocerosic acid synthase].</text>
        <dbReference type="EC" id="2.3.1.282"/>
    </reaction>
</comment>
<dbReference type="SUPFAM" id="SSF51905">
    <property type="entry name" value="FAD/NAD(P)-binding domain"/>
    <property type="match status" value="1"/>
</dbReference>
<dbReference type="InterPro" id="IPR002938">
    <property type="entry name" value="FAD-bd"/>
</dbReference>
<keyword evidence="20" id="KW-1185">Reference proteome</keyword>
<evidence type="ECO:0000256" key="11">
    <source>
        <dbReference type="ARBA" id="ARBA00023002"/>
    </source>
</evidence>
<keyword evidence="10" id="KW-0274">FAD</keyword>
<keyword evidence="13" id="KW-0012">Acyltransferase</keyword>
<dbReference type="AlphaFoldDB" id="A0A918R9L9"/>
<dbReference type="Gene3D" id="3.50.50.60">
    <property type="entry name" value="FAD/NAD(P)-binding domain"/>
    <property type="match status" value="1"/>
</dbReference>
<evidence type="ECO:0000256" key="4">
    <source>
        <dbReference type="ARBA" id="ARBA00001974"/>
    </source>
</evidence>
<dbReference type="GO" id="GO:0004497">
    <property type="term" value="F:monooxygenase activity"/>
    <property type="evidence" value="ECO:0007669"/>
    <property type="project" value="UniProtKB-KW"/>
</dbReference>
<dbReference type="Proteomes" id="UP000623010">
    <property type="component" value="Unassembled WGS sequence"/>
</dbReference>
<evidence type="ECO:0000256" key="15">
    <source>
        <dbReference type="ARBA" id="ARBA00032317"/>
    </source>
</evidence>
<evidence type="ECO:0000256" key="3">
    <source>
        <dbReference type="ARBA" id="ARBA00001907"/>
    </source>
</evidence>
<dbReference type="PANTHER" id="PTHR13789:SF318">
    <property type="entry name" value="GERANYLGERANYL DIPHOSPHATE REDUCTASE"/>
    <property type="match status" value="1"/>
</dbReference>
<keyword evidence="11" id="KW-0560">Oxidoreductase</keyword>
<dbReference type="GO" id="GO:0016746">
    <property type="term" value="F:acyltransferase activity"/>
    <property type="evidence" value="ECO:0007669"/>
    <property type="project" value="UniProtKB-KW"/>
</dbReference>
<evidence type="ECO:0000259" key="18">
    <source>
        <dbReference type="Pfam" id="PF16911"/>
    </source>
</evidence>
<keyword evidence="12" id="KW-0503">Monooxygenase</keyword>
<dbReference type="InterPro" id="IPR050493">
    <property type="entry name" value="FAD-dep_Monooxygenase_BioMet"/>
</dbReference>
<dbReference type="RefSeq" id="WP_190057663.1">
    <property type="nucleotide sequence ID" value="NZ_BMWH01000008.1"/>
</dbReference>
<proteinExistence type="inferred from homology"/>
<evidence type="ECO:0000256" key="16">
    <source>
        <dbReference type="ARBA" id="ARBA00033407"/>
    </source>
</evidence>
<comment type="cofactor">
    <cofactor evidence="4">
        <name>FAD</name>
        <dbReference type="ChEBI" id="CHEBI:57692"/>
    </cofactor>
</comment>
<evidence type="ECO:0000256" key="5">
    <source>
        <dbReference type="ARBA" id="ARBA00006558"/>
    </source>
</evidence>
<dbReference type="InterPro" id="IPR031641">
    <property type="entry name" value="PapA_C"/>
</dbReference>
<evidence type="ECO:0000256" key="9">
    <source>
        <dbReference type="ARBA" id="ARBA00022679"/>
    </source>
</evidence>
<name>A0A918R9L9_9ACTN</name>
<dbReference type="Gene3D" id="3.30.559.10">
    <property type="entry name" value="Chloramphenicol acetyltransferase-like domain"/>
    <property type="match status" value="1"/>
</dbReference>
<comment type="catalytic activity">
    <reaction evidence="2">
        <text>2 a mycocerosyl-[mycocerosic acid synthase] + a phenolphthiocerol = a dimycocerosyl phenolphthiocerol + 2 holo-[mycocerosic acid synthase].</text>
        <dbReference type="EC" id="2.3.1.282"/>
    </reaction>
</comment>
<dbReference type="InterPro" id="IPR023213">
    <property type="entry name" value="CAT-like_dom_sf"/>
</dbReference>
<evidence type="ECO:0000259" key="17">
    <source>
        <dbReference type="Pfam" id="PF01494"/>
    </source>
</evidence>
<evidence type="ECO:0000313" key="19">
    <source>
        <dbReference type="EMBL" id="GGZ87402.1"/>
    </source>
</evidence>
<comment type="catalytic activity">
    <reaction evidence="1">
        <text>2 a mycocerosyl-[mycocerosic acid synthase] + a phthiocerol = a dimycocerosyl phthiocerol + 2 holo-[mycocerosic acid synthase].</text>
        <dbReference type="EC" id="2.3.1.282"/>
    </reaction>
</comment>
<organism evidence="19 20">
    <name type="scientific">Streptomyces echinoruber</name>
    <dbReference type="NCBI Taxonomy" id="68898"/>
    <lineage>
        <taxon>Bacteria</taxon>
        <taxon>Bacillati</taxon>
        <taxon>Actinomycetota</taxon>
        <taxon>Actinomycetes</taxon>
        <taxon>Kitasatosporales</taxon>
        <taxon>Streptomycetaceae</taxon>
        <taxon>Streptomyces</taxon>
    </lineage>
</organism>
<evidence type="ECO:0000256" key="8">
    <source>
        <dbReference type="ARBA" id="ARBA00022630"/>
    </source>
</evidence>
<accession>A0A918R9L9</accession>
<reference evidence="19" key="2">
    <citation type="submission" date="2020-09" db="EMBL/GenBank/DDBJ databases">
        <authorList>
            <person name="Sun Q."/>
            <person name="Ohkuma M."/>
        </authorList>
    </citation>
    <scope>NUCLEOTIDE SEQUENCE</scope>
    <source>
        <strain evidence="19">JCM 5016</strain>
    </source>
</reference>
<dbReference type="Pfam" id="PF01494">
    <property type="entry name" value="FAD_binding_3"/>
    <property type="match status" value="1"/>
</dbReference>
<feature type="domain" description="Phthiocerol/phthiodiolone dimycocerosyl transferase C-terminal" evidence="18">
    <location>
        <begin position="624"/>
        <end position="727"/>
    </location>
</feature>
<comment type="caution">
    <text evidence="19">The sequence shown here is derived from an EMBL/GenBank/DDBJ whole genome shotgun (WGS) entry which is preliminary data.</text>
</comment>
<protein>
    <recommendedName>
        <fullName evidence="7">Phthiocerol/phthiodiolone dimycocerosyl transferase</fullName>
        <ecNumber evidence="6">2.3.1.282</ecNumber>
    </recommendedName>
    <alternativeName>
        <fullName evidence="16">Acyltransferase PapA5</fullName>
    </alternativeName>
    <alternativeName>
        <fullName evidence="14">Phthiocerol/phthiodiolone O-acyltransferase</fullName>
    </alternativeName>
    <alternativeName>
        <fullName evidence="15">Polyketide synthase-associated protein A5</fullName>
    </alternativeName>
</protein>
<evidence type="ECO:0000256" key="6">
    <source>
        <dbReference type="ARBA" id="ARBA00012866"/>
    </source>
</evidence>
<keyword evidence="9" id="KW-0808">Transferase</keyword>
<dbReference type="PRINTS" id="PR00420">
    <property type="entry name" value="RNGMNOXGNASE"/>
</dbReference>
<dbReference type="EC" id="2.3.1.282" evidence="6"/>
<evidence type="ECO:0000313" key="20">
    <source>
        <dbReference type="Proteomes" id="UP000623010"/>
    </source>
</evidence>
<evidence type="ECO:0000256" key="1">
    <source>
        <dbReference type="ARBA" id="ARBA00000026"/>
    </source>
</evidence>
<evidence type="ECO:0000256" key="13">
    <source>
        <dbReference type="ARBA" id="ARBA00023315"/>
    </source>
</evidence>
<gene>
    <name evidence="19" type="ORF">GCM10010389_27230</name>
</gene>
<dbReference type="GO" id="GO:0071949">
    <property type="term" value="F:FAD binding"/>
    <property type="evidence" value="ECO:0007669"/>
    <property type="project" value="InterPro"/>
</dbReference>
<evidence type="ECO:0000256" key="7">
    <source>
        <dbReference type="ARBA" id="ARBA00013449"/>
    </source>
</evidence>
<comment type="similarity">
    <text evidence="5">Belongs to the acyltransferase PapA5 family.</text>
</comment>
<reference evidence="19" key="1">
    <citation type="journal article" date="2014" name="Int. J. Syst. Evol. Microbiol.">
        <title>Complete genome sequence of Corynebacterium casei LMG S-19264T (=DSM 44701T), isolated from a smear-ripened cheese.</title>
        <authorList>
            <consortium name="US DOE Joint Genome Institute (JGI-PGF)"/>
            <person name="Walter F."/>
            <person name="Albersmeier A."/>
            <person name="Kalinowski J."/>
            <person name="Ruckert C."/>
        </authorList>
    </citation>
    <scope>NUCLEOTIDE SEQUENCE</scope>
    <source>
        <strain evidence="19">JCM 5016</strain>
    </source>
</reference>
<evidence type="ECO:0000256" key="14">
    <source>
        <dbReference type="ARBA" id="ARBA00030465"/>
    </source>
</evidence>
<keyword evidence="8" id="KW-0285">Flavoprotein</keyword>
<dbReference type="PANTHER" id="PTHR13789">
    <property type="entry name" value="MONOOXYGENASE"/>
    <property type="match status" value="1"/>
</dbReference>
<dbReference type="Pfam" id="PF16911">
    <property type="entry name" value="PapA_C"/>
    <property type="match status" value="1"/>
</dbReference>